<dbReference type="Pfam" id="PF00931">
    <property type="entry name" value="NB-ARC"/>
    <property type="match status" value="1"/>
</dbReference>
<dbReference type="Gene3D" id="1.10.8.430">
    <property type="entry name" value="Helical domain of apoptotic protease-activating factors"/>
    <property type="match status" value="1"/>
</dbReference>
<proteinExistence type="inferred from homology"/>
<dbReference type="Proteomes" id="UP001206925">
    <property type="component" value="Unassembled WGS sequence"/>
</dbReference>
<dbReference type="InterPro" id="IPR008808">
    <property type="entry name" value="Powdery_mildew-R_dom"/>
</dbReference>
<feature type="domain" description="RPW8" evidence="5">
    <location>
        <begin position="1"/>
        <end position="150"/>
    </location>
</feature>
<dbReference type="InterPro" id="IPR042197">
    <property type="entry name" value="Apaf_helical"/>
</dbReference>
<evidence type="ECO:0000313" key="6">
    <source>
        <dbReference type="EMBL" id="KAI7730017.1"/>
    </source>
</evidence>
<dbReference type="Gene3D" id="3.40.50.300">
    <property type="entry name" value="P-loop containing nucleotide triphosphate hydrolases"/>
    <property type="match status" value="1"/>
</dbReference>
<evidence type="ECO:0000256" key="1">
    <source>
        <dbReference type="ARBA" id="ARBA00008894"/>
    </source>
</evidence>
<keyword evidence="3" id="KW-0677">Repeat</keyword>
<dbReference type="PRINTS" id="PR00364">
    <property type="entry name" value="DISEASERSIST"/>
</dbReference>
<dbReference type="InterPro" id="IPR057135">
    <property type="entry name" value="At4g27190-like_LRR"/>
</dbReference>
<evidence type="ECO:0000313" key="7">
    <source>
        <dbReference type="Proteomes" id="UP001206925"/>
    </source>
</evidence>
<dbReference type="Pfam" id="PF05659">
    <property type="entry name" value="RPW8"/>
    <property type="match status" value="1"/>
</dbReference>
<keyword evidence="2" id="KW-0433">Leucine-rich repeat</keyword>
<dbReference type="InterPro" id="IPR002182">
    <property type="entry name" value="NB-ARC"/>
</dbReference>
<organism evidence="6 7">
    <name type="scientific">Ambrosia artemisiifolia</name>
    <name type="common">Common ragweed</name>
    <dbReference type="NCBI Taxonomy" id="4212"/>
    <lineage>
        <taxon>Eukaryota</taxon>
        <taxon>Viridiplantae</taxon>
        <taxon>Streptophyta</taxon>
        <taxon>Embryophyta</taxon>
        <taxon>Tracheophyta</taxon>
        <taxon>Spermatophyta</taxon>
        <taxon>Magnoliopsida</taxon>
        <taxon>eudicotyledons</taxon>
        <taxon>Gunneridae</taxon>
        <taxon>Pentapetalae</taxon>
        <taxon>asterids</taxon>
        <taxon>campanulids</taxon>
        <taxon>Asterales</taxon>
        <taxon>Asteraceae</taxon>
        <taxon>Asteroideae</taxon>
        <taxon>Heliantheae alliance</taxon>
        <taxon>Heliantheae</taxon>
        <taxon>Ambrosia</taxon>
    </lineage>
</organism>
<evidence type="ECO:0000259" key="5">
    <source>
        <dbReference type="PROSITE" id="PS51153"/>
    </source>
</evidence>
<dbReference type="Gene3D" id="1.10.10.10">
    <property type="entry name" value="Winged helix-like DNA-binding domain superfamily/Winged helix DNA-binding domain"/>
    <property type="match status" value="1"/>
</dbReference>
<gene>
    <name evidence="6" type="ORF">M8C21_019968</name>
</gene>
<name>A0AAD5G6B0_AMBAR</name>
<accession>A0AAD5G6B0</accession>
<dbReference type="InterPro" id="IPR027417">
    <property type="entry name" value="P-loop_NTPase"/>
</dbReference>
<dbReference type="SUPFAM" id="SSF52047">
    <property type="entry name" value="RNI-like"/>
    <property type="match status" value="1"/>
</dbReference>
<dbReference type="SUPFAM" id="SSF52540">
    <property type="entry name" value="P-loop containing nucleoside triphosphate hydrolases"/>
    <property type="match status" value="1"/>
</dbReference>
<evidence type="ECO:0000256" key="3">
    <source>
        <dbReference type="ARBA" id="ARBA00022737"/>
    </source>
</evidence>
<dbReference type="Pfam" id="PF23247">
    <property type="entry name" value="LRR_RPS2"/>
    <property type="match status" value="1"/>
</dbReference>
<dbReference type="GO" id="GO:0043531">
    <property type="term" value="F:ADP binding"/>
    <property type="evidence" value="ECO:0007669"/>
    <property type="project" value="InterPro"/>
</dbReference>
<dbReference type="EMBL" id="JAMZMK010010852">
    <property type="protein sequence ID" value="KAI7730017.1"/>
    <property type="molecule type" value="Genomic_DNA"/>
</dbReference>
<protein>
    <recommendedName>
        <fullName evidence="5">RPW8 domain-containing protein</fullName>
    </recommendedName>
</protein>
<dbReference type="PROSITE" id="PS51153">
    <property type="entry name" value="RPW8"/>
    <property type="match status" value="1"/>
</dbReference>
<dbReference type="AlphaFoldDB" id="A0AAD5G6B0"/>
<evidence type="ECO:0000256" key="2">
    <source>
        <dbReference type="ARBA" id="ARBA00022614"/>
    </source>
</evidence>
<dbReference type="InterPro" id="IPR032675">
    <property type="entry name" value="LRR_dom_sf"/>
</dbReference>
<dbReference type="PANTHER" id="PTHR36766">
    <property type="entry name" value="PLANT BROAD-SPECTRUM MILDEW RESISTANCE PROTEIN RPW8"/>
    <property type="match status" value="1"/>
</dbReference>
<dbReference type="GO" id="GO:0006952">
    <property type="term" value="P:defense response"/>
    <property type="evidence" value="ECO:0007669"/>
    <property type="project" value="UniProtKB-KW"/>
</dbReference>
<evidence type="ECO:0000256" key="4">
    <source>
        <dbReference type="ARBA" id="ARBA00022821"/>
    </source>
</evidence>
<dbReference type="Gene3D" id="3.80.10.10">
    <property type="entry name" value="Ribonuclease Inhibitor"/>
    <property type="match status" value="1"/>
</dbReference>
<sequence length="808" mass="91459">MAEALIIGALVGDAVSKLSDAIIHVMKTTSQFRSKLTQLHQTITRINPIINEIQKLNQLLDRSKKETDMFIDQLKGAEKLVRKCEHIKWNFYKRYTHSLKLDDLNASLLRFFQIDVQLQEARDVKEVLVVVKDVQRIMEDHRRSGGRASSVPLLKGNVIGFDDRVRELKVLLVKDSGVDDCEVVVVSAAGGFGKTTLVTMFCHDPDVQEKFGGNIYFATISNTPNLKVVIKNLLQKNQGGQQPDFTSDEDAIQQWGSFLGEQKSAVLLVLDDVWDVSVVKAFKFKLPGYKILVTSRSTFTQFRKYELHLLNHQDATNLFRYSAFSEGGSECSNIPDELVDELVKCCKRHPLALSVIGGLLKGTHMANWQIMLNKLSEGQKSVLDLDEDMRLRLARSLDVFKEGSEIKECYLDLGLFPEDQKIAATALMDIWISLYKHDEKGSATLNNLFELSSKNLATLLPIRKDFVAIANYCDENAVMQHDMMRMLAINISSQEPAEHRKRLIVNAVGQNLPQLPQTINARLFSISTDEAFSFQWNDIRAPKVEVFVLNFMSKIYMFPQFMQNMESLTVLIVTNYGYYFSDLHNFPAPKYLSRLTSIRLEHVSISSIIASILGLVNLQRLSLIMCKVGNSFDETNLKTPNKFPSLLELDIDSCDDLLTFPTILCNLVRLKKLSITNCHELSSLSEAFGNLTNLEVLRLASCSNLTVLPETMRNLKKLSIIDMSHCLSLCNLPTHIGELVSLRTIHMRGCTGLHELPVSIKDLCPLEVICDEETSVLWSHLKDVKVQVTEEDRFSTFLKIMPRGMHFN</sequence>
<comment type="caution">
    <text evidence="6">The sequence shown here is derived from an EMBL/GenBank/DDBJ whole genome shotgun (WGS) entry which is preliminary data.</text>
</comment>
<keyword evidence="7" id="KW-1185">Reference proteome</keyword>
<dbReference type="InterPro" id="IPR036388">
    <property type="entry name" value="WH-like_DNA-bd_sf"/>
</dbReference>
<dbReference type="PANTHER" id="PTHR36766:SF15">
    <property type="entry name" value="POWDERY MILDEW RESISTANCE PROTEIN, RPW8"/>
    <property type="match status" value="1"/>
</dbReference>
<reference evidence="6" key="1">
    <citation type="submission" date="2022-06" db="EMBL/GenBank/DDBJ databases">
        <title>Uncovering the hologenomic basis of an extraordinary plant invasion.</title>
        <authorList>
            <person name="Bieker V.C."/>
            <person name="Martin M.D."/>
            <person name="Gilbert T."/>
            <person name="Hodgins K."/>
            <person name="Battlay P."/>
            <person name="Petersen B."/>
            <person name="Wilson J."/>
        </authorList>
    </citation>
    <scope>NUCLEOTIDE SEQUENCE</scope>
    <source>
        <strain evidence="6">AA19_3_7</strain>
        <tissue evidence="6">Leaf</tissue>
    </source>
</reference>
<keyword evidence="4" id="KW-0611">Plant defense</keyword>
<comment type="similarity">
    <text evidence="1">Belongs to the disease resistance NB-LRR family.</text>
</comment>